<dbReference type="AlphaFoldDB" id="M3HFD7"/>
<evidence type="ECO:0000313" key="2">
    <source>
        <dbReference type="Proteomes" id="UP000011777"/>
    </source>
</evidence>
<dbReference type="HOGENOM" id="CLU_3242078_0_0_1"/>
<sequence length="43" mass="5171">MYKEENDAQTKGIQELRFLLARKKKNVCKHIILSIWVERVANR</sequence>
<organism evidence="1 2">
    <name type="scientific">Candida maltosa (strain Xu316)</name>
    <name type="common">Yeast</name>
    <dbReference type="NCBI Taxonomy" id="1245528"/>
    <lineage>
        <taxon>Eukaryota</taxon>
        <taxon>Fungi</taxon>
        <taxon>Dikarya</taxon>
        <taxon>Ascomycota</taxon>
        <taxon>Saccharomycotina</taxon>
        <taxon>Pichiomycetes</taxon>
        <taxon>Debaryomycetaceae</taxon>
        <taxon>Candida/Lodderomyces clade</taxon>
        <taxon>Candida</taxon>
    </lineage>
</organism>
<comment type="caution">
    <text evidence="1">The sequence shown here is derived from an EMBL/GenBank/DDBJ whole genome shotgun (WGS) entry which is preliminary data.</text>
</comment>
<keyword evidence="2" id="KW-1185">Reference proteome</keyword>
<evidence type="ECO:0000313" key="1">
    <source>
        <dbReference type="EMBL" id="EMG45972.1"/>
    </source>
</evidence>
<proteinExistence type="predicted"/>
<gene>
    <name evidence="1" type="ORF">G210_3803</name>
</gene>
<accession>M3HFD7</accession>
<dbReference type="Proteomes" id="UP000011777">
    <property type="component" value="Unassembled WGS sequence"/>
</dbReference>
<protein>
    <submittedName>
        <fullName evidence="1">Uncharacterized protein</fullName>
    </submittedName>
</protein>
<name>M3HFD7_CANMX</name>
<dbReference type="EMBL" id="AOGT01002233">
    <property type="protein sequence ID" value="EMG45972.1"/>
    <property type="molecule type" value="Genomic_DNA"/>
</dbReference>
<reference evidence="1 2" key="1">
    <citation type="submission" date="2013-02" db="EMBL/GenBank/DDBJ databases">
        <title>Genome sequence of Candida maltosa Xu316, a potential industrial strain for xylitol and ethanol production.</title>
        <authorList>
            <person name="Yu J."/>
            <person name="Wang Q."/>
            <person name="Geng X."/>
            <person name="Bao W."/>
            <person name="He P."/>
            <person name="Cai J."/>
        </authorList>
    </citation>
    <scope>NUCLEOTIDE SEQUENCE [LARGE SCALE GENOMIC DNA]</scope>
    <source>
        <strain evidence="2">Xu316</strain>
    </source>
</reference>